<sequence>MQAVARARRSGLLLALLLALLGVSAPSAPLVDGGNAADHRVPGVGSASSVPTMHDGMQDRVRLFAVARSVQATSLPDTWWAVCPRRIGEAARNGPSPTDAVDRTATASAMSTPRTGRAPPVPLSTT</sequence>
<keyword evidence="2" id="KW-0732">Signal</keyword>
<feature type="signal peptide" evidence="2">
    <location>
        <begin position="1"/>
        <end position="27"/>
    </location>
</feature>
<feature type="compositionally biased region" description="Polar residues" evidence="1">
    <location>
        <begin position="105"/>
        <end position="114"/>
    </location>
</feature>
<evidence type="ECO:0000313" key="4">
    <source>
        <dbReference type="Proteomes" id="UP000239494"/>
    </source>
</evidence>
<evidence type="ECO:0000256" key="2">
    <source>
        <dbReference type="SAM" id="SignalP"/>
    </source>
</evidence>
<dbReference type="AlphaFoldDB" id="A0A2T0T723"/>
<feature type="chain" id="PRO_5038639619" evidence="2">
    <location>
        <begin position="28"/>
        <end position="126"/>
    </location>
</feature>
<proteinExistence type="predicted"/>
<gene>
    <name evidence="3" type="ORF">CLV43_105205</name>
</gene>
<evidence type="ECO:0000313" key="3">
    <source>
        <dbReference type="EMBL" id="PRY41447.1"/>
    </source>
</evidence>
<protein>
    <submittedName>
        <fullName evidence="3">Uncharacterized protein</fullName>
    </submittedName>
</protein>
<accession>A0A2T0T723</accession>
<evidence type="ECO:0000256" key="1">
    <source>
        <dbReference type="SAM" id="MobiDB-lite"/>
    </source>
</evidence>
<dbReference type="Proteomes" id="UP000239494">
    <property type="component" value="Unassembled WGS sequence"/>
</dbReference>
<reference evidence="3 4" key="1">
    <citation type="submission" date="2018-03" db="EMBL/GenBank/DDBJ databases">
        <title>Genomic Encyclopedia of Archaeal and Bacterial Type Strains, Phase II (KMG-II): from individual species to whole genera.</title>
        <authorList>
            <person name="Goeker M."/>
        </authorList>
    </citation>
    <scope>NUCLEOTIDE SEQUENCE [LARGE SCALE GENOMIC DNA]</scope>
    <source>
        <strain evidence="3 4">DSM 44720</strain>
    </source>
</reference>
<keyword evidence="4" id="KW-1185">Reference proteome</keyword>
<feature type="region of interest" description="Disordered" evidence="1">
    <location>
        <begin position="88"/>
        <end position="126"/>
    </location>
</feature>
<comment type="caution">
    <text evidence="3">The sequence shown here is derived from an EMBL/GenBank/DDBJ whole genome shotgun (WGS) entry which is preliminary data.</text>
</comment>
<dbReference type="EMBL" id="PVTF01000005">
    <property type="protein sequence ID" value="PRY41447.1"/>
    <property type="molecule type" value="Genomic_DNA"/>
</dbReference>
<name>A0A2T0T723_9PSEU</name>
<organism evidence="3 4">
    <name type="scientific">Umezawaea tangerina</name>
    <dbReference type="NCBI Taxonomy" id="84725"/>
    <lineage>
        <taxon>Bacteria</taxon>
        <taxon>Bacillati</taxon>
        <taxon>Actinomycetota</taxon>
        <taxon>Actinomycetes</taxon>
        <taxon>Pseudonocardiales</taxon>
        <taxon>Pseudonocardiaceae</taxon>
        <taxon>Umezawaea</taxon>
    </lineage>
</organism>